<sequence length="390" mass="44617">MRYYGLDSVRVSMMMLVLIAHAGASYVDRPSQNWGNFHDAKYNHPFFEYLFLVINVFCMPVFFVLSGFFTALIIQQKGVRYMISNRFKRIFLPFVVFLILIFPIAYVGFRVAASGSLQQGEVAIRALLNGQVYWGLIHLWFMYYLWLLCIVAAGVLFVVNKLPAQWRQAGMALFERIATSRFYLLIPGFISYLALLQMYGPWTETPASFKPSPRMLLLFGIFFGYGWLLQHSRHLLQRFTVRPWLNTGLGLIFGIAYLLVLFNPQVFPTPAAYFATAMAMSASCMWTFIAGLIGLGLRHNNPTPFNTVLAQASYWIYLVHLPLAIWIPYALLDWQVSVFIKFGVTLTGILLLTFGSYLLLVRSTFIGRFLNGRTYPPIGLKWLTLQTQSA</sequence>
<organism evidence="3 4">
    <name type="scientific">Fibrisoma montanum</name>
    <dbReference type="NCBI Taxonomy" id="2305895"/>
    <lineage>
        <taxon>Bacteria</taxon>
        <taxon>Pseudomonadati</taxon>
        <taxon>Bacteroidota</taxon>
        <taxon>Cytophagia</taxon>
        <taxon>Cytophagales</taxon>
        <taxon>Spirosomataceae</taxon>
        <taxon>Fibrisoma</taxon>
    </lineage>
</organism>
<dbReference type="Pfam" id="PF01757">
    <property type="entry name" value="Acyl_transf_3"/>
    <property type="match status" value="1"/>
</dbReference>
<gene>
    <name evidence="3" type="ORF">DYU11_03980</name>
</gene>
<feature type="transmembrane region" description="Helical" evidence="1">
    <location>
        <begin position="338"/>
        <end position="360"/>
    </location>
</feature>
<evidence type="ECO:0000256" key="1">
    <source>
        <dbReference type="SAM" id="Phobius"/>
    </source>
</evidence>
<dbReference type="AlphaFoldDB" id="A0A418MJF0"/>
<feature type="transmembrane region" description="Helical" evidence="1">
    <location>
        <begin position="47"/>
        <end position="69"/>
    </location>
</feature>
<dbReference type="GO" id="GO:0016747">
    <property type="term" value="F:acyltransferase activity, transferring groups other than amino-acyl groups"/>
    <property type="evidence" value="ECO:0007669"/>
    <property type="project" value="InterPro"/>
</dbReference>
<dbReference type="RefSeq" id="WP_119666324.1">
    <property type="nucleotide sequence ID" value="NZ_QXED01000001.1"/>
</dbReference>
<protein>
    <recommendedName>
        <fullName evidence="2">Acyltransferase 3 domain-containing protein</fullName>
    </recommendedName>
</protein>
<dbReference type="InterPro" id="IPR002656">
    <property type="entry name" value="Acyl_transf_3_dom"/>
</dbReference>
<keyword evidence="4" id="KW-1185">Reference proteome</keyword>
<keyword evidence="1" id="KW-1133">Transmembrane helix</keyword>
<feature type="transmembrane region" description="Helical" evidence="1">
    <location>
        <begin position="132"/>
        <end position="159"/>
    </location>
</feature>
<feature type="transmembrane region" description="Helical" evidence="1">
    <location>
        <begin position="90"/>
        <end position="112"/>
    </location>
</feature>
<feature type="transmembrane region" description="Helical" evidence="1">
    <location>
        <begin position="212"/>
        <end position="229"/>
    </location>
</feature>
<reference evidence="3 4" key="1">
    <citation type="submission" date="2018-08" db="EMBL/GenBank/DDBJ databases">
        <title>Fibrisoma montanum sp. nov., isolated from Danxia mountain soil.</title>
        <authorList>
            <person name="Huang Y."/>
        </authorList>
    </citation>
    <scope>NUCLEOTIDE SEQUENCE [LARGE SCALE GENOMIC DNA]</scope>
    <source>
        <strain evidence="3 4">HYT19</strain>
    </source>
</reference>
<dbReference type="EMBL" id="QXED01000001">
    <property type="protein sequence ID" value="RIV27473.1"/>
    <property type="molecule type" value="Genomic_DNA"/>
</dbReference>
<feature type="transmembrane region" description="Helical" evidence="1">
    <location>
        <begin position="314"/>
        <end position="332"/>
    </location>
</feature>
<feature type="transmembrane region" description="Helical" evidence="1">
    <location>
        <begin position="272"/>
        <end position="293"/>
    </location>
</feature>
<dbReference type="InterPro" id="IPR050623">
    <property type="entry name" value="Glucan_succinyl_AcylTrfase"/>
</dbReference>
<accession>A0A418MJF0</accession>
<evidence type="ECO:0000313" key="4">
    <source>
        <dbReference type="Proteomes" id="UP000283523"/>
    </source>
</evidence>
<comment type="caution">
    <text evidence="3">The sequence shown here is derived from an EMBL/GenBank/DDBJ whole genome shotgun (WGS) entry which is preliminary data.</text>
</comment>
<dbReference type="PANTHER" id="PTHR36927:SF1">
    <property type="entry name" value="MDO-LIKE PROTEIN"/>
    <property type="match status" value="1"/>
</dbReference>
<name>A0A418MJF0_9BACT</name>
<evidence type="ECO:0000259" key="2">
    <source>
        <dbReference type="Pfam" id="PF01757"/>
    </source>
</evidence>
<keyword evidence="1" id="KW-0472">Membrane</keyword>
<dbReference type="PANTHER" id="PTHR36927">
    <property type="entry name" value="BLR4337 PROTEIN"/>
    <property type="match status" value="1"/>
</dbReference>
<dbReference type="Proteomes" id="UP000283523">
    <property type="component" value="Unassembled WGS sequence"/>
</dbReference>
<feature type="transmembrane region" description="Helical" evidence="1">
    <location>
        <begin position="241"/>
        <end position="260"/>
    </location>
</feature>
<feature type="transmembrane region" description="Helical" evidence="1">
    <location>
        <begin position="9"/>
        <end position="27"/>
    </location>
</feature>
<proteinExistence type="predicted"/>
<evidence type="ECO:0000313" key="3">
    <source>
        <dbReference type="EMBL" id="RIV27473.1"/>
    </source>
</evidence>
<feature type="transmembrane region" description="Helical" evidence="1">
    <location>
        <begin position="180"/>
        <end position="200"/>
    </location>
</feature>
<dbReference type="OrthoDB" id="9810469at2"/>
<feature type="domain" description="Acyltransferase 3" evidence="2">
    <location>
        <begin position="4"/>
        <end position="354"/>
    </location>
</feature>
<keyword evidence="1" id="KW-0812">Transmembrane</keyword>